<evidence type="ECO:0000313" key="3">
    <source>
        <dbReference type="Proteomes" id="UP000286716"/>
    </source>
</evidence>
<protein>
    <recommendedName>
        <fullName evidence="4">DUF2076 domain-containing protein</fullName>
    </recommendedName>
</protein>
<feature type="region of interest" description="Disordered" evidence="1">
    <location>
        <begin position="234"/>
        <end position="261"/>
    </location>
</feature>
<dbReference type="EMBL" id="QHHU01000015">
    <property type="protein sequence ID" value="RSM45845.1"/>
    <property type="molecule type" value="Genomic_DNA"/>
</dbReference>
<name>A0A428WRX0_AMYBA</name>
<dbReference type="AlphaFoldDB" id="A0A428WRX0"/>
<feature type="region of interest" description="Disordered" evidence="1">
    <location>
        <begin position="1"/>
        <end position="50"/>
    </location>
</feature>
<accession>A0A428WRX0</accession>
<proteinExistence type="predicted"/>
<feature type="region of interest" description="Disordered" evidence="1">
    <location>
        <begin position="160"/>
        <end position="183"/>
    </location>
</feature>
<dbReference type="InterPro" id="IPR018648">
    <property type="entry name" value="DUF2076"/>
</dbReference>
<keyword evidence="3" id="KW-1185">Reference proteome</keyword>
<comment type="caution">
    <text evidence="2">The sequence shown here is derived from an EMBL/GenBank/DDBJ whole genome shotgun (WGS) entry which is preliminary data.</text>
</comment>
<reference evidence="2 3" key="1">
    <citation type="submission" date="2018-05" db="EMBL/GenBank/DDBJ databases">
        <title>Evolution of GPA BGCs.</title>
        <authorList>
            <person name="Waglechner N."/>
            <person name="Wright G.D."/>
        </authorList>
    </citation>
    <scope>NUCLEOTIDE SEQUENCE [LARGE SCALE GENOMIC DNA]</scope>
    <source>
        <strain evidence="2 3">DSM 5908</strain>
    </source>
</reference>
<feature type="compositionally biased region" description="Low complexity" evidence="1">
    <location>
        <begin position="14"/>
        <end position="26"/>
    </location>
</feature>
<sequence length="261" mass="26714">MSPAAWRMRRNPERTSSSSSTTITRTMGAVSPERAPVCQPGPGGRRRPIGWRSAAGRRWVRAGSPVSAGGGAHRGWSPTKGVPMENQDRELILGLANRLRQAQPVQKDPQAAELIAHHVGAQPDALYLLVQAVLVQEDALRTAQARIAELQAAAPAPAFGAAPASASAPPPAQAGGGGFMSRVFGQNRDQAAPAAAPQGRSGGGFLKTAAAAAAGVAGGALLFQGLNGAFGGHEASAGEHHGDAGHEGWGDQGGWDDGEQW</sequence>
<feature type="compositionally biased region" description="Basic and acidic residues" evidence="1">
    <location>
        <begin position="236"/>
        <end position="249"/>
    </location>
</feature>
<evidence type="ECO:0008006" key="4">
    <source>
        <dbReference type="Google" id="ProtNLM"/>
    </source>
</evidence>
<evidence type="ECO:0000313" key="2">
    <source>
        <dbReference type="EMBL" id="RSM45845.1"/>
    </source>
</evidence>
<gene>
    <name evidence="2" type="ORF">DMA12_12975</name>
</gene>
<evidence type="ECO:0000256" key="1">
    <source>
        <dbReference type="SAM" id="MobiDB-lite"/>
    </source>
</evidence>
<organism evidence="2 3">
    <name type="scientific">Amycolatopsis balhimycina DSM 5908</name>
    <dbReference type="NCBI Taxonomy" id="1081091"/>
    <lineage>
        <taxon>Bacteria</taxon>
        <taxon>Bacillati</taxon>
        <taxon>Actinomycetota</taxon>
        <taxon>Actinomycetes</taxon>
        <taxon>Pseudonocardiales</taxon>
        <taxon>Pseudonocardiaceae</taxon>
        <taxon>Amycolatopsis</taxon>
    </lineage>
</organism>
<dbReference type="Proteomes" id="UP000286716">
    <property type="component" value="Unassembled WGS sequence"/>
</dbReference>
<dbReference type="Pfam" id="PF09849">
    <property type="entry name" value="DUF2076"/>
    <property type="match status" value="1"/>
</dbReference>
<dbReference type="OrthoDB" id="5084127at2"/>
<feature type="region of interest" description="Disordered" evidence="1">
    <location>
        <begin position="62"/>
        <end position="83"/>
    </location>
</feature>